<dbReference type="GO" id="GO:0003676">
    <property type="term" value="F:nucleic acid binding"/>
    <property type="evidence" value="ECO:0007669"/>
    <property type="project" value="InterPro"/>
</dbReference>
<evidence type="ECO:0000256" key="3">
    <source>
        <dbReference type="ARBA" id="ARBA00017959"/>
    </source>
</evidence>
<name>A0A418VNJ0_RHOPL</name>
<dbReference type="Proteomes" id="UP000285523">
    <property type="component" value="Unassembled WGS sequence"/>
</dbReference>
<evidence type="ECO:0000313" key="10">
    <source>
        <dbReference type="Proteomes" id="UP000285523"/>
    </source>
</evidence>
<feature type="domain" description="Alanyl-transfer RNA synthetases family profile" evidence="8">
    <location>
        <begin position="1"/>
        <end position="236"/>
    </location>
</feature>
<evidence type="ECO:0000256" key="7">
    <source>
        <dbReference type="SAM" id="MobiDB-lite"/>
    </source>
</evidence>
<comment type="caution">
    <text evidence="9">The sequence shown here is derived from an EMBL/GenBank/DDBJ whole genome shotgun (WGS) entry which is preliminary data.</text>
</comment>
<protein>
    <recommendedName>
        <fullName evidence="3">Alanine--tRNA ligase</fullName>
    </recommendedName>
    <alternativeName>
        <fullName evidence="6">Alanyl-tRNA synthetase</fullName>
    </alternativeName>
</protein>
<dbReference type="EMBL" id="QYYD01000002">
    <property type="protein sequence ID" value="RJF77767.1"/>
    <property type="molecule type" value="Genomic_DNA"/>
</dbReference>
<sequence length="267" mass="29139">MTIVPTIKLYESDAYVREVETTIVDQSDGAVCLEKTIFYAESGGQPGDIGELVLDGGAPLLVTNTQYIPGRLRIAHVLATPPDRSLIGAKVLARIDWERRYRLMCLHTSLHLLCSLVDAPVTGCAIYPEYGRLDFDLETSLDRQVSTDRLNALVRRDLEVEIQYQTADELLAQPSLVRTVQAPPPRNDRLLRLVSIGEVDRQPCGGTHVRSTGEIAGLAVTSVEKKGRRNRRVKIALTTASERPTAIAGRSRASIDHSQGGFPAGGG</sequence>
<dbReference type="InterPro" id="IPR018163">
    <property type="entry name" value="Thr/Ala-tRNA-synth_IIc_edit"/>
</dbReference>
<evidence type="ECO:0000256" key="1">
    <source>
        <dbReference type="ARBA" id="ARBA00001947"/>
    </source>
</evidence>
<evidence type="ECO:0000256" key="6">
    <source>
        <dbReference type="ARBA" id="ARBA00032577"/>
    </source>
</evidence>
<evidence type="ECO:0000256" key="4">
    <source>
        <dbReference type="ARBA" id="ARBA00022723"/>
    </source>
</evidence>
<dbReference type="PROSITE" id="PS50860">
    <property type="entry name" value="AA_TRNA_LIGASE_II_ALA"/>
    <property type="match status" value="1"/>
</dbReference>
<dbReference type="SUPFAM" id="SSF50447">
    <property type="entry name" value="Translation proteins"/>
    <property type="match status" value="1"/>
</dbReference>
<dbReference type="GO" id="GO:0046872">
    <property type="term" value="F:metal ion binding"/>
    <property type="evidence" value="ECO:0007669"/>
    <property type="project" value="UniProtKB-KW"/>
</dbReference>
<dbReference type="GO" id="GO:0004813">
    <property type="term" value="F:alanine-tRNA ligase activity"/>
    <property type="evidence" value="ECO:0007669"/>
    <property type="project" value="InterPro"/>
</dbReference>
<dbReference type="AlphaFoldDB" id="A0A418VNJ0"/>
<evidence type="ECO:0000256" key="2">
    <source>
        <dbReference type="ARBA" id="ARBA00004496"/>
    </source>
</evidence>
<dbReference type="OrthoDB" id="9812949at2"/>
<dbReference type="GO" id="GO:0006419">
    <property type="term" value="P:alanyl-tRNA aminoacylation"/>
    <property type="evidence" value="ECO:0007669"/>
    <property type="project" value="InterPro"/>
</dbReference>
<dbReference type="InterPro" id="IPR051335">
    <property type="entry name" value="Alanyl-tRNA_Editing_Enzymes"/>
</dbReference>
<dbReference type="Gene3D" id="2.40.30.130">
    <property type="match status" value="1"/>
</dbReference>
<comment type="cofactor">
    <cofactor evidence="1">
        <name>Zn(2+)</name>
        <dbReference type="ChEBI" id="CHEBI:29105"/>
    </cofactor>
</comment>
<dbReference type="PANTHER" id="PTHR43462:SF1">
    <property type="entry name" value="ALANYL-TRNA EDITING PROTEIN AARSD1"/>
    <property type="match status" value="1"/>
</dbReference>
<dbReference type="SMART" id="SM00863">
    <property type="entry name" value="tRNA_SAD"/>
    <property type="match status" value="1"/>
</dbReference>
<accession>A0A418VNJ0</accession>
<dbReference type="GO" id="GO:0002161">
    <property type="term" value="F:aminoacyl-tRNA deacylase activity"/>
    <property type="evidence" value="ECO:0007669"/>
    <property type="project" value="UniProtKB-ARBA"/>
</dbReference>
<evidence type="ECO:0000313" key="9">
    <source>
        <dbReference type="EMBL" id="RJF77767.1"/>
    </source>
</evidence>
<dbReference type="GO" id="GO:0005737">
    <property type="term" value="C:cytoplasm"/>
    <property type="evidence" value="ECO:0007669"/>
    <property type="project" value="UniProtKB-SubCell"/>
</dbReference>
<dbReference type="GO" id="GO:0005524">
    <property type="term" value="F:ATP binding"/>
    <property type="evidence" value="ECO:0007669"/>
    <property type="project" value="InterPro"/>
</dbReference>
<dbReference type="InterPro" id="IPR012947">
    <property type="entry name" value="tRNA_SAD"/>
</dbReference>
<keyword evidence="5" id="KW-0862">Zinc</keyword>
<proteinExistence type="predicted"/>
<comment type="subcellular location">
    <subcellularLocation>
        <location evidence="2">Cytoplasm</location>
    </subcellularLocation>
</comment>
<dbReference type="RefSeq" id="WP_119854936.1">
    <property type="nucleotide sequence ID" value="NZ_QYYD01000002.1"/>
</dbReference>
<evidence type="ECO:0000256" key="5">
    <source>
        <dbReference type="ARBA" id="ARBA00022833"/>
    </source>
</evidence>
<organism evidence="9 10">
    <name type="scientific">Rhodopseudomonas palustris</name>
    <dbReference type="NCBI Taxonomy" id="1076"/>
    <lineage>
        <taxon>Bacteria</taxon>
        <taxon>Pseudomonadati</taxon>
        <taxon>Pseudomonadota</taxon>
        <taxon>Alphaproteobacteria</taxon>
        <taxon>Hyphomicrobiales</taxon>
        <taxon>Nitrobacteraceae</taxon>
        <taxon>Rhodopseudomonas</taxon>
    </lineage>
</organism>
<dbReference type="Pfam" id="PF01411">
    <property type="entry name" value="tRNA-synt_2c"/>
    <property type="match status" value="1"/>
</dbReference>
<gene>
    <name evidence="9" type="ORF">D4Q52_02330</name>
</gene>
<evidence type="ECO:0000259" key="8">
    <source>
        <dbReference type="PROSITE" id="PS50860"/>
    </source>
</evidence>
<dbReference type="InterPro" id="IPR018165">
    <property type="entry name" value="Ala-tRNA-synth_IIc_core"/>
</dbReference>
<dbReference type="Pfam" id="PF07973">
    <property type="entry name" value="tRNA_SAD"/>
    <property type="match status" value="1"/>
</dbReference>
<dbReference type="InterPro" id="IPR009000">
    <property type="entry name" value="Transl_B-barrel_sf"/>
</dbReference>
<dbReference type="Gene3D" id="3.30.980.10">
    <property type="entry name" value="Threonyl-trna Synthetase, Chain A, domain 2"/>
    <property type="match status" value="1"/>
</dbReference>
<dbReference type="InterPro" id="IPR018164">
    <property type="entry name" value="Ala-tRNA-synth_IIc_N"/>
</dbReference>
<keyword evidence="4" id="KW-0479">Metal-binding</keyword>
<dbReference type="SUPFAM" id="SSF55186">
    <property type="entry name" value="ThrRS/AlaRS common domain"/>
    <property type="match status" value="1"/>
</dbReference>
<feature type="region of interest" description="Disordered" evidence="7">
    <location>
        <begin position="244"/>
        <end position="267"/>
    </location>
</feature>
<reference evidence="9 10" key="1">
    <citation type="submission" date="2018-09" db="EMBL/GenBank/DDBJ databases">
        <title>Draft genome sequence of Rhodopseudomonas palustris 2.1.18.</title>
        <authorList>
            <person name="Robertson S.L."/>
            <person name="Meyer T.E."/>
            <person name="Kyndt J.A."/>
        </authorList>
    </citation>
    <scope>NUCLEOTIDE SEQUENCE [LARGE SCALE GENOMIC DNA]</scope>
    <source>
        <strain evidence="9 10">2.1.18</strain>
    </source>
</reference>
<dbReference type="PANTHER" id="PTHR43462">
    <property type="entry name" value="ALANYL-TRNA EDITING PROTEIN"/>
    <property type="match status" value="1"/>
</dbReference>